<dbReference type="AlphaFoldDB" id="A0AAW8U4S1"/>
<sequence length="310" mass="34594">MFVFIGCSGGGTSSMFCQKITLAAKTSAVDIKFYDVETVLSNPGTYGNEADVVLAYGGIDFIRPDNVDEFARVFDAVLVAPQVRYRTKAKKALLHDYPVVVQEIDSLLFGRMQGDVALGGLLDLLLVLDEERGYVAAKGRLNKAGDKNIEIFIMGGNRQQPFFRSFIQGLNKRGIRVLEESFHLESLYAEVDQDYDLRILYGNSSAFNERDLPKLAKRIDLVLAVPLLSVSFDQKRAYLAEYRIPIIDFDGQNYGRGEGDAELERITSELIAASLKTEYTSEITIENLEAPQITRKKFGLFSWTKKVGLG</sequence>
<accession>A0AAW8U4S1</accession>
<evidence type="ECO:0000256" key="5">
    <source>
        <dbReference type="ARBA" id="ARBA00022683"/>
    </source>
</evidence>
<name>A0AAW8U4S1_9ENTE</name>
<evidence type="ECO:0000313" key="9">
    <source>
        <dbReference type="Proteomes" id="UP001256711"/>
    </source>
</evidence>
<dbReference type="SUPFAM" id="SSF52794">
    <property type="entry name" value="PTS system IIB component-like"/>
    <property type="match status" value="1"/>
</dbReference>
<keyword evidence="1" id="KW-0813">Transport</keyword>
<evidence type="ECO:0000256" key="3">
    <source>
        <dbReference type="ARBA" id="ARBA00022597"/>
    </source>
</evidence>
<keyword evidence="3" id="KW-0762">Sugar transport</keyword>
<feature type="domain" description="PTS EIIB type-3" evidence="7">
    <location>
        <begin position="1"/>
        <end position="131"/>
    </location>
</feature>
<keyword evidence="5" id="KW-0598">Phosphotransferase system</keyword>
<evidence type="ECO:0000256" key="1">
    <source>
        <dbReference type="ARBA" id="ARBA00022448"/>
    </source>
</evidence>
<evidence type="ECO:0000256" key="4">
    <source>
        <dbReference type="ARBA" id="ARBA00022679"/>
    </source>
</evidence>
<dbReference type="PANTHER" id="PTHR34581:SF2">
    <property type="entry name" value="PTS SYSTEM N,N'-DIACETYLCHITOBIOSE-SPECIFIC EIIB COMPONENT"/>
    <property type="match status" value="1"/>
</dbReference>
<gene>
    <name evidence="8" type="ORF">P7H43_10515</name>
</gene>
<evidence type="ECO:0000256" key="6">
    <source>
        <dbReference type="PROSITE-ProRule" id="PRU00423"/>
    </source>
</evidence>
<protein>
    <recommendedName>
        <fullName evidence="7">PTS EIIB type-3 domain-containing protein</fullName>
    </recommendedName>
</protein>
<dbReference type="EMBL" id="JARQBJ010000005">
    <property type="protein sequence ID" value="MDT2810908.1"/>
    <property type="molecule type" value="Genomic_DNA"/>
</dbReference>
<comment type="caution">
    <text evidence="8">The sequence shown here is derived from an EMBL/GenBank/DDBJ whole genome shotgun (WGS) entry which is preliminary data.</text>
</comment>
<dbReference type="InterPro" id="IPR051819">
    <property type="entry name" value="PTS_sugar-specific_EIIB"/>
</dbReference>
<evidence type="ECO:0000313" key="8">
    <source>
        <dbReference type="EMBL" id="MDT2810908.1"/>
    </source>
</evidence>
<proteinExistence type="predicted"/>
<keyword evidence="2" id="KW-0597">Phosphoprotein</keyword>
<dbReference type="GO" id="GO:0009401">
    <property type="term" value="P:phosphoenolpyruvate-dependent sugar phosphotransferase system"/>
    <property type="evidence" value="ECO:0007669"/>
    <property type="project" value="UniProtKB-KW"/>
</dbReference>
<keyword evidence="4" id="KW-0808">Transferase</keyword>
<evidence type="ECO:0000259" key="7">
    <source>
        <dbReference type="PROSITE" id="PS51100"/>
    </source>
</evidence>
<dbReference type="InterPro" id="IPR036095">
    <property type="entry name" value="PTS_EIIB-like_sf"/>
</dbReference>
<organism evidence="8 9">
    <name type="scientific">Enterococcus asini</name>
    <dbReference type="NCBI Taxonomy" id="57732"/>
    <lineage>
        <taxon>Bacteria</taxon>
        <taxon>Bacillati</taxon>
        <taxon>Bacillota</taxon>
        <taxon>Bacilli</taxon>
        <taxon>Lactobacillales</taxon>
        <taxon>Enterococcaceae</taxon>
        <taxon>Enterococcus</taxon>
    </lineage>
</organism>
<reference evidence="8" key="1">
    <citation type="submission" date="2023-03" db="EMBL/GenBank/DDBJ databases">
        <authorList>
            <person name="Shen W."/>
            <person name="Cai J."/>
        </authorList>
    </citation>
    <scope>NUCLEOTIDE SEQUENCE</scope>
    <source>
        <strain evidence="8">B226-2</strain>
    </source>
</reference>
<dbReference type="GO" id="GO:0008982">
    <property type="term" value="F:protein-N(PI)-phosphohistidine-sugar phosphotransferase activity"/>
    <property type="evidence" value="ECO:0007669"/>
    <property type="project" value="InterPro"/>
</dbReference>
<dbReference type="PROSITE" id="PS51100">
    <property type="entry name" value="PTS_EIIB_TYPE_3"/>
    <property type="match status" value="1"/>
</dbReference>
<dbReference type="InterPro" id="IPR013012">
    <property type="entry name" value="PTS_EIIB_3"/>
</dbReference>
<dbReference type="PANTHER" id="PTHR34581">
    <property type="entry name" value="PTS SYSTEM N,N'-DIACETYLCHITOBIOSE-SPECIFIC EIIB COMPONENT"/>
    <property type="match status" value="1"/>
</dbReference>
<dbReference type="Proteomes" id="UP001256711">
    <property type="component" value="Unassembled WGS sequence"/>
</dbReference>
<dbReference type="RefSeq" id="WP_311835638.1">
    <property type="nucleotide sequence ID" value="NZ_JARQBJ010000005.1"/>
</dbReference>
<feature type="modified residue" description="Phosphocysteine; by EIIA" evidence="6">
    <location>
        <position position="7"/>
    </location>
</feature>
<dbReference type="Gene3D" id="3.40.50.2300">
    <property type="match status" value="1"/>
</dbReference>
<evidence type="ECO:0000256" key="2">
    <source>
        <dbReference type="ARBA" id="ARBA00022553"/>
    </source>
</evidence>